<gene>
    <name evidence="2" type="ORF">CVT25_003356</name>
</gene>
<comment type="caution">
    <text evidence="2">The sequence shown here is derived from an EMBL/GenBank/DDBJ whole genome shotgun (WGS) entry which is preliminary data.</text>
</comment>
<evidence type="ECO:0000256" key="1">
    <source>
        <dbReference type="SAM" id="MobiDB-lite"/>
    </source>
</evidence>
<dbReference type="Proteomes" id="UP000283269">
    <property type="component" value="Unassembled WGS sequence"/>
</dbReference>
<sequence length="195" mass="19992">MLTPLVALEFYGSLNGRYKKEGINIQGQGQKSIALHAIKSDGKLGAVEEKKSKKAKDAKNSEEGKEKEDGAKKTSSFEVGALTSSPGVPLLVASKFLGAGSGANANANVNAKTLGAKKSSSMLLGLGLPSTIQLSSSAYMRAGSSASSVGPSVSGLALSLIVASAVNPNLNNTNAHTSDNNRVPIESAFYAARRP</sequence>
<name>A0A409XQY2_PSICY</name>
<accession>A0A409XQY2</accession>
<dbReference type="EMBL" id="NHYD01000848">
    <property type="protein sequence ID" value="PPQ93121.1"/>
    <property type="molecule type" value="Genomic_DNA"/>
</dbReference>
<proteinExistence type="predicted"/>
<organism evidence="2 3">
    <name type="scientific">Psilocybe cyanescens</name>
    <dbReference type="NCBI Taxonomy" id="93625"/>
    <lineage>
        <taxon>Eukaryota</taxon>
        <taxon>Fungi</taxon>
        <taxon>Dikarya</taxon>
        <taxon>Basidiomycota</taxon>
        <taxon>Agaricomycotina</taxon>
        <taxon>Agaricomycetes</taxon>
        <taxon>Agaricomycetidae</taxon>
        <taxon>Agaricales</taxon>
        <taxon>Agaricineae</taxon>
        <taxon>Strophariaceae</taxon>
        <taxon>Psilocybe</taxon>
    </lineage>
</organism>
<dbReference type="InParanoid" id="A0A409XQY2"/>
<evidence type="ECO:0000313" key="2">
    <source>
        <dbReference type="EMBL" id="PPQ93121.1"/>
    </source>
</evidence>
<keyword evidence="3" id="KW-1185">Reference proteome</keyword>
<reference evidence="2 3" key="1">
    <citation type="journal article" date="2018" name="Evol. Lett.">
        <title>Horizontal gene cluster transfer increased hallucinogenic mushroom diversity.</title>
        <authorList>
            <person name="Reynolds H.T."/>
            <person name="Vijayakumar V."/>
            <person name="Gluck-Thaler E."/>
            <person name="Korotkin H.B."/>
            <person name="Matheny P.B."/>
            <person name="Slot J.C."/>
        </authorList>
    </citation>
    <scope>NUCLEOTIDE SEQUENCE [LARGE SCALE GENOMIC DNA]</scope>
    <source>
        <strain evidence="2 3">2631</strain>
    </source>
</reference>
<feature type="region of interest" description="Disordered" evidence="1">
    <location>
        <begin position="46"/>
        <end position="78"/>
    </location>
</feature>
<feature type="compositionally biased region" description="Basic and acidic residues" evidence="1">
    <location>
        <begin position="46"/>
        <end position="72"/>
    </location>
</feature>
<dbReference type="AlphaFoldDB" id="A0A409XQY2"/>
<protein>
    <submittedName>
        <fullName evidence="2">Uncharacterized protein</fullName>
    </submittedName>
</protein>
<evidence type="ECO:0000313" key="3">
    <source>
        <dbReference type="Proteomes" id="UP000283269"/>
    </source>
</evidence>